<organism evidence="3 4">
    <name type="scientific">Bos mutus</name>
    <name type="common">wild yak</name>
    <dbReference type="NCBI Taxonomy" id="72004"/>
    <lineage>
        <taxon>Eukaryota</taxon>
        <taxon>Metazoa</taxon>
        <taxon>Chordata</taxon>
        <taxon>Craniata</taxon>
        <taxon>Vertebrata</taxon>
        <taxon>Euteleostomi</taxon>
        <taxon>Mammalia</taxon>
        <taxon>Eutheria</taxon>
        <taxon>Laurasiatheria</taxon>
        <taxon>Artiodactyla</taxon>
        <taxon>Ruminantia</taxon>
        <taxon>Pecora</taxon>
        <taxon>Bovidae</taxon>
        <taxon>Bovinae</taxon>
        <taxon>Bos</taxon>
    </lineage>
</organism>
<proteinExistence type="predicted"/>
<comment type="caution">
    <text evidence="3">The sequence shown here is derived from an EMBL/GenBank/DDBJ whole genome shotgun (WGS) entry which is preliminary data.</text>
</comment>
<feature type="region of interest" description="Disordered" evidence="1">
    <location>
        <begin position="33"/>
        <end position="65"/>
    </location>
</feature>
<evidence type="ECO:0000313" key="4">
    <source>
        <dbReference type="Proteomes" id="UP000322234"/>
    </source>
</evidence>
<dbReference type="Proteomes" id="UP000322234">
    <property type="component" value="Unassembled WGS sequence"/>
</dbReference>
<evidence type="ECO:0000256" key="2">
    <source>
        <dbReference type="SAM" id="Phobius"/>
    </source>
</evidence>
<accession>A0A6B0S7A2</accession>
<dbReference type="AlphaFoldDB" id="A0A6B0S7A2"/>
<name>A0A6B0S7A2_9CETA</name>
<keyword evidence="4" id="KW-1185">Reference proteome</keyword>
<keyword evidence="2" id="KW-1133">Transmembrane helix</keyword>
<protein>
    <submittedName>
        <fullName evidence="3">Uncharacterized protein</fullName>
    </submittedName>
</protein>
<evidence type="ECO:0000256" key="1">
    <source>
        <dbReference type="SAM" id="MobiDB-lite"/>
    </source>
</evidence>
<evidence type="ECO:0000313" key="3">
    <source>
        <dbReference type="EMBL" id="MXQ98679.1"/>
    </source>
</evidence>
<gene>
    <name evidence="3" type="ORF">E5288_WYG005059</name>
</gene>
<reference evidence="3" key="1">
    <citation type="submission" date="2019-10" db="EMBL/GenBank/DDBJ databases">
        <title>The sequence and de novo assembly of the wild yak genome.</title>
        <authorList>
            <person name="Liu Y."/>
        </authorList>
    </citation>
    <scope>NUCLEOTIDE SEQUENCE [LARGE SCALE GENOMIC DNA]</scope>
    <source>
        <strain evidence="3">WY2019</strain>
    </source>
</reference>
<keyword evidence="2" id="KW-0472">Membrane</keyword>
<feature type="transmembrane region" description="Helical" evidence="2">
    <location>
        <begin position="114"/>
        <end position="133"/>
    </location>
</feature>
<sequence>MNTLMMPQEPQLDLSILSGHPVRRQMTFVDTLEKETDSPSPSIQKASLLPTVAAQPPEHEQTGLKQTGLNTEPLAEPDVDLFMDGSSFMGQGRGRIRFIPCLSAFFPSSHKFEIFFGLIVFFFFPVWLQYLILEMSLDDWTMGRAE</sequence>
<keyword evidence="2" id="KW-0812">Transmembrane</keyword>
<dbReference type="EMBL" id="VBQZ03000264">
    <property type="protein sequence ID" value="MXQ98679.1"/>
    <property type="molecule type" value="Genomic_DNA"/>
</dbReference>